<keyword evidence="6 14" id="KW-0812">Transmembrane</keyword>
<keyword evidence="5 14" id="KW-1003">Cell membrane</keyword>
<dbReference type="GO" id="GO:0009252">
    <property type="term" value="P:peptidoglycan biosynthetic process"/>
    <property type="evidence" value="ECO:0007669"/>
    <property type="project" value="UniProtKB-KW"/>
</dbReference>
<organism evidence="15 16">
    <name type="scientific">Candidatus Magasanikbacteria bacterium RIFCSPHIGHO2_01_FULL_33_34</name>
    <dbReference type="NCBI Taxonomy" id="1798671"/>
    <lineage>
        <taxon>Bacteria</taxon>
        <taxon>Candidatus Magasanikiibacteriota</taxon>
    </lineage>
</organism>
<dbReference type="GO" id="GO:0008360">
    <property type="term" value="P:regulation of cell shape"/>
    <property type="evidence" value="ECO:0007669"/>
    <property type="project" value="UniProtKB-KW"/>
</dbReference>
<evidence type="ECO:0000256" key="7">
    <source>
        <dbReference type="ARBA" id="ARBA00022801"/>
    </source>
</evidence>
<dbReference type="PANTHER" id="PTHR30622:SF4">
    <property type="entry name" value="UNDECAPRENYL-DIPHOSPHATASE"/>
    <property type="match status" value="1"/>
</dbReference>
<keyword evidence="14" id="KW-0573">Peptidoglycan synthesis</keyword>
<gene>
    <name evidence="14" type="primary">uppP</name>
    <name evidence="15" type="ORF">A2725_00640</name>
</gene>
<comment type="catalytic activity">
    <reaction evidence="13 14">
        <text>di-trans,octa-cis-undecaprenyl diphosphate + H2O = di-trans,octa-cis-undecaprenyl phosphate + phosphate + H(+)</text>
        <dbReference type="Rhea" id="RHEA:28094"/>
        <dbReference type="ChEBI" id="CHEBI:15377"/>
        <dbReference type="ChEBI" id="CHEBI:15378"/>
        <dbReference type="ChEBI" id="CHEBI:43474"/>
        <dbReference type="ChEBI" id="CHEBI:58405"/>
        <dbReference type="ChEBI" id="CHEBI:60392"/>
        <dbReference type="EC" id="3.6.1.27"/>
    </reaction>
</comment>
<keyword evidence="9 14" id="KW-0472">Membrane</keyword>
<keyword evidence="10 14" id="KW-0046">Antibiotic resistance</keyword>
<comment type="caution">
    <text evidence="15">The sequence shown here is derived from an EMBL/GenBank/DDBJ whole genome shotgun (WGS) entry which is preliminary data.</text>
</comment>
<dbReference type="InterPro" id="IPR003824">
    <property type="entry name" value="UppP"/>
</dbReference>
<evidence type="ECO:0000256" key="12">
    <source>
        <dbReference type="ARBA" id="ARBA00032932"/>
    </source>
</evidence>
<keyword evidence="14" id="KW-0961">Cell wall biogenesis/degradation</keyword>
<comment type="function">
    <text evidence="14">Catalyzes the dephosphorylation of undecaprenyl diphosphate (UPP). Confers resistance to bacitracin.</text>
</comment>
<evidence type="ECO:0000313" key="15">
    <source>
        <dbReference type="EMBL" id="OGH59327.1"/>
    </source>
</evidence>
<dbReference type="AlphaFoldDB" id="A0A1F6LIV0"/>
<proteinExistence type="inferred from homology"/>
<name>A0A1F6LIV0_9BACT</name>
<evidence type="ECO:0000256" key="2">
    <source>
        <dbReference type="ARBA" id="ARBA00010621"/>
    </source>
</evidence>
<evidence type="ECO:0000256" key="3">
    <source>
        <dbReference type="ARBA" id="ARBA00012374"/>
    </source>
</evidence>
<dbReference type="NCBIfam" id="NF001393">
    <property type="entry name" value="PRK00281.2-4"/>
    <property type="match status" value="1"/>
</dbReference>
<dbReference type="GO" id="GO:0005886">
    <property type="term" value="C:plasma membrane"/>
    <property type="evidence" value="ECO:0007669"/>
    <property type="project" value="UniProtKB-SubCell"/>
</dbReference>
<comment type="subcellular location">
    <subcellularLocation>
        <location evidence="1 14">Cell membrane</location>
        <topology evidence="1 14">Multi-pass membrane protein</topology>
    </subcellularLocation>
</comment>
<reference evidence="15 16" key="1">
    <citation type="journal article" date="2016" name="Nat. Commun.">
        <title>Thousands of microbial genomes shed light on interconnected biogeochemical processes in an aquifer system.</title>
        <authorList>
            <person name="Anantharaman K."/>
            <person name="Brown C.T."/>
            <person name="Hug L.A."/>
            <person name="Sharon I."/>
            <person name="Castelle C.J."/>
            <person name="Probst A.J."/>
            <person name="Thomas B.C."/>
            <person name="Singh A."/>
            <person name="Wilkins M.J."/>
            <person name="Karaoz U."/>
            <person name="Brodie E.L."/>
            <person name="Williams K.H."/>
            <person name="Hubbard S.S."/>
            <person name="Banfield J.F."/>
        </authorList>
    </citation>
    <scope>NUCLEOTIDE SEQUENCE [LARGE SCALE GENOMIC DNA]</scope>
</reference>
<dbReference type="Pfam" id="PF02673">
    <property type="entry name" value="BacA"/>
    <property type="match status" value="1"/>
</dbReference>
<evidence type="ECO:0000256" key="11">
    <source>
        <dbReference type="ARBA" id="ARBA00032707"/>
    </source>
</evidence>
<dbReference type="GO" id="GO:0050380">
    <property type="term" value="F:undecaprenyl-diphosphatase activity"/>
    <property type="evidence" value="ECO:0007669"/>
    <property type="project" value="UniProtKB-UniRule"/>
</dbReference>
<dbReference type="HAMAP" id="MF_01006">
    <property type="entry name" value="Undec_diphosphatase"/>
    <property type="match status" value="1"/>
</dbReference>
<evidence type="ECO:0000256" key="6">
    <source>
        <dbReference type="ARBA" id="ARBA00022692"/>
    </source>
</evidence>
<dbReference type="GO" id="GO:0071555">
    <property type="term" value="P:cell wall organization"/>
    <property type="evidence" value="ECO:0007669"/>
    <property type="project" value="UniProtKB-KW"/>
</dbReference>
<dbReference type="EMBL" id="MFPS01000007">
    <property type="protein sequence ID" value="OGH59327.1"/>
    <property type="molecule type" value="Genomic_DNA"/>
</dbReference>
<evidence type="ECO:0000313" key="16">
    <source>
        <dbReference type="Proteomes" id="UP000177067"/>
    </source>
</evidence>
<feature type="transmembrane region" description="Helical" evidence="14">
    <location>
        <begin position="38"/>
        <end position="59"/>
    </location>
</feature>
<keyword evidence="8 14" id="KW-1133">Transmembrane helix</keyword>
<evidence type="ECO:0000256" key="1">
    <source>
        <dbReference type="ARBA" id="ARBA00004651"/>
    </source>
</evidence>
<protein>
    <recommendedName>
        <fullName evidence="4 14">Undecaprenyl-diphosphatase</fullName>
        <ecNumber evidence="3 14">3.6.1.27</ecNumber>
    </recommendedName>
    <alternativeName>
        <fullName evidence="12 14">Bacitracin resistance protein</fullName>
    </alternativeName>
    <alternativeName>
        <fullName evidence="11 14">Undecaprenyl pyrophosphate phosphatase</fullName>
    </alternativeName>
</protein>
<dbReference type="GO" id="GO:0046677">
    <property type="term" value="P:response to antibiotic"/>
    <property type="evidence" value="ECO:0007669"/>
    <property type="project" value="UniProtKB-UniRule"/>
</dbReference>
<dbReference type="Proteomes" id="UP000177067">
    <property type="component" value="Unassembled WGS sequence"/>
</dbReference>
<evidence type="ECO:0000256" key="4">
    <source>
        <dbReference type="ARBA" id="ARBA00021581"/>
    </source>
</evidence>
<feature type="transmembrane region" description="Helical" evidence="14">
    <location>
        <begin position="90"/>
        <end position="108"/>
    </location>
</feature>
<evidence type="ECO:0000256" key="9">
    <source>
        <dbReference type="ARBA" id="ARBA00023136"/>
    </source>
</evidence>
<feature type="transmembrane region" description="Helical" evidence="14">
    <location>
        <begin position="192"/>
        <end position="213"/>
    </location>
</feature>
<evidence type="ECO:0000256" key="10">
    <source>
        <dbReference type="ARBA" id="ARBA00023251"/>
    </source>
</evidence>
<feature type="transmembrane region" description="Helical" evidence="14">
    <location>
        <begin position="253"/>
        <end position="272"/>
    </location>
</feature>
<keyword evidence="7 14" id="KW-0378">Hydrolase</keyword>
<dbReference type="EC" id="3.6.1.27" evidence="3 14"/>
<dbReference type="NCBIfam" id="TIGR00753">
    <property type="entry name" value="undec_PP_bacA"/>
    <property type="match status" value="1"/>
</dbReference>
<dbReference type="PANTHER" id="PTHR30622">
    <property type="entry name" value="UNDECAPRENYL-DIPHOSPHATASE"/>
    <property type="match status" value="1"/>
</dbReference>
<comment type="miscellaneous">
    <text evidence="14">Bacitracin is thought to be involved in the inhibition of peptidoglycan synthesis by sequestering undecaprenyl diphosphate, thereby reducing the pool of lipid carrier available.</text>
</comment>
<evidence type="ECO:0000256" key="14">
    <source>
        <dbReference type="HAMAP-Rule" id="MF_01006"/>
    </source>
</evidence>
<feature type="transmembrane region" description="Helical" evidence="14">
    <location>
        <begin position="225"/>
        <end position="247"/>
    </location>
</feature>
<sequence>MNLVQATILGLVQGITEFLPISSSGHLVLFPKLFGWGYQGLIFDVVLHLGTLFAVVVYFRKKIWNLLNSLRRKCWPDVCMDTEVIQNRGIFLAILLSIIPVGIIGLWLDDYIEINTRSVQVIAFSLIFWGVMLGIANYIEKHIKIKKELKKINWKNALFIGFAQAIALIPGTSRSGITMTAGIFSKFSKKDAAEFSFLMSIPVIALAGFLKLSELYMVDSGGLDFGVYIAGFLSSMLSGFFAIWILLKVIERWSFMPFVVYRIALGVIILMYL</sequence>
<evidence type="ECO:0000256" key="13">
    <source>
        <dbReference type="ARBA" id="ARBA00047594"/>
    </source>
</evidence>
<evidence type="ECO:0000256" key="8">
    <source>
        <dbReference type="ARBA" id="ARBA00022989"/>
    </source>
</evidence>
<comment type="similarity">
    <text evidence="2 14">Belongs to the UppP family.</text>
</comment>
<feature type="transmembrane region" description="Helical" evidence="14">
    <location>
        <begin position="120"/>
        <end position="140"/>
    </location>
</feature>
<evidence type="ECO:0000256" key="5">
    <source>
        <dbReference type="ARBA" id="ARBA00022475"/>
    </source>
</evidence>
<accession>A0A1F6LIV0</accession>
<keyword evidence="14" id="KW-0133">Cell shape</keyword>